<evidence type="ECO:0000256" key="2">
    <source>
        <dbReference type="ARBA" id="ARBA00023125"/>
    </source>
</evidence>
<dbReference type="InterPro" id="IPR036388">
    <property type="entry name" value="WH-like_DNA-bd_sf"/>
</dbReference>
<dbReference type="InterPro" id="IPR001347">
    <property type="entry name" value="SIS_dom"/>
</dbReference>
<sequence length="291" mass="31164">MDVLVQLEQRLDALAPAERKLARAVLADPEIVLASTITELAQRCATSQATVVRFCRAAGFEGYKAFRLAVASARSREAQALSYLRVSDAEIAADDDVPSLVAKVAYQQMRAIEETAQQLDAAALDHVAHALGAAERVDIYGGGSSALAAADLHQKLTRLDIASSCFMDPHLALTAAGLANKARVAVAFSHSGRTQETVAFLAAARQHGGITVAVTNAPSSPVARAAQILLPTHAREPERRSGAIASRMAQLAIVDYLVVRMLQADVEHLAEPLQRTREAVQALRLDEEFRQ</sequence>
<dbReference type="SUPFAM" id="SSF46689">
    <property type="entry name" value="Homeodomain-like"/>
    <property type="match status" value="1"/>
</dbReference>
<dbReference type="InterPro" id="IPR000281">
    <property type="entry name" value="HTH_RpiR"/>
</dbReference>
<evidence type="ECO:0000259" key="5">
    <source>
        <dbReference type="PROSITE" id="PS51464"/>
    </source>
</evidence>
<reference evidence="6 7" key="1">
    <citation type="submission" date="2020-10" db="EMBL/GenBank/DDBJ databases">
        <title>Haloactinobacterium sp. RN3S43, a bacterium isolated from saline soil.</title>
        <authorList>
            <person name="Sun J.-Q."/>
        </authorList>
    </citation>
    <scope>NUCLEOTIDE SEQUENCE [LARGE SCALE GENOMIC DNA]</scope>
    <source>
        <strain evidence="6 7">RN3S43</strain>
    </source>
</reference>
<evidence type="ECO:0000256" key="1">
    <source>
        <dbReference type="ARBA" id="ARBA00023015"/>
    </source>
</evidence>
<dbReference type="GO" id="GO:0003677">
    <property type="term" value="F:DNA binding"/>
    <property type="evidence" value="ECO:0007669"/>
    <property type="project" value="UniProtKB-KW"/>
</dbReference>
<organism evidence="6 7">
    <name type="scientific">Ruania alkalisoli</name>
    <dbReference type="NCBI Taxonomy" id="2779775"/>
    <lineage>
        <taxon>Bacteria</taxon>
        <taxon>Bacillati</taxon>
        <taxon>Actinomycetota</taxon>
        <taxon>Actinomycetes</taxon>
        <taxon>Micrococcales</taxon>
        <taxon>Ruaniaceae</taxon>
        <taxon>Ruania</taxon>
    </lineage>
</organism>
<dbReference type="RefSeq" id="WP_193496843.1">
    <property type="nucleotide sequence ID" value="NZ_CP063169.1"/>
</dbReference>
<evidence type="ECO:0000259" key="4">
    <source>
        <dbReference type="PROSITE" id="PS51071"/>
    </source>
</evidence>
<evidence type="ECO:0000313" key="6">
    <source>
        <dbReference type="EMBL" id="QOR70153.1"/>
    </source>
</evidence>
<dbReference type="AlphaFoldDB" id="A0A7M1SU58"/>
<accession>A0A7M1SU58</accession>
<dbReference type="GO" id="GO:1901135">
    <property type="term" value="P:carbohydrate derivative metabolic process"/>
    <property type="evidence" value="ECO:0007669"/>
    <property type="project" value="InterPro"/>
</dbReference>
<dbReference type="InterPro" id="IPR035472">
    <property type="entry name" value="RpiR-like_SIS"/>
</dbReference>
<dbReference type="KEGG" id="halt:IM660_16235"/>
<dbReference type="Gene3D" id="1.10.10.10">
    <property type="entry name" value="Winged helix-like DNA-binding domain superfamily/Winged helix DNA-binding domain"/>
    <property type="match status" value="1"/>
</dbReference>
<keyword evidence="7" id="KW-1185">Reference proteome</keyword>
<keyword evidence="1" id="KW-0805">Transcription regulation</keyword>
<proteinExistence type="predicted"/>
<dbReference type="CDD" id="cd05013">
    <property type="entry name" value="SIS_RpiR"/>
    <property type="match status" value="1"/>
</dbReference>
<gene>
    <name evidence="6" type="ORF">IM660_16235</name>
</gene>
<dbReference type="InterPro" id="IPR009057">
    <property type="entry name" value="Homeodomain-like_sf"/>
</dbReference>
<dbReference type="InterPro" id="IPR046348">
    <property type="entry name" value="SIS_dom_sf"/>
</dbReference>
<name>A0A7M1SU58_9MICO</name>
<dbReference type="PROSITE" id="PS51464">
    <property type="entry name" value="SIS"/>
    <property type="match status" value="1"/>
</dbReference>
<dbReference type="GO" id="GO:0097367">
    <property type="term" value="F:carbohydrate derivative binding"/>
    <property type="evidence" value="ECO:0007669"/>
    <property type="project" value="InterPro"/>
</dbReference>
<protein>
    <submittedName>
        <fullName evidence="6">MurR/RpiR family transcriptional regulator</fullName>
    </submittedName>
</protein>
<dbReference type="PANTHER" id="PTHR30514:SF1">
    <property type="entry name" value="HTH-TYPE TRANSCRIPTIONAL REGULATOR HEXR-RELATED"/>
    <property type="match status" value="1"/>
</dbReference>
<dbReference type="EMBL" id="CP063169">
    <property type="protein sequence ID" value="QOR70153.1"/>
    <property type="molecule type" value="Genomic_DNA"/>
</dbReference>
<feature type="domain" description="HTH rpiR-type" evidence="4">
    <location>
        <begin position="1"/>
        <end position="77"/>
    </location>
</feature>
<dbReference type="PANTHER" id="PTHR30514">
    <property type="entry name" value="GLUCOKINASE"/>
    <property type="match status" value="1"/>
</dbReference>
<dbReference type="GO" id="GO:0003700">
    <property type="term" value="F:DNA-binding transcription factor activity"/>
    <property type="evidence" value="ECO:0007669"/>
    <property type="project" value="InterPro"/>
</dbReference>
<dbReference type="Proteomes" id="UP000593758">
    <property type="component" value="Chromosome"/>
</dbReference>
<keyword evidence="3" id="KW-0804">Transcription</keyword>
<keyword evidence="2" id="KW-0238">DNA-binding</keyword>
<dbReference type="Gene3D" id="3.40.50.10490">
    <property type="entry name" value="Glucose-6-phosphate isomerase like protein, domain 1"/>
    <property type="match status" value="1"/>
</dbReference>
<dbReference type="InterPro" id="IPR047640">
    <property type="entry name" value="RpiR-like"/>
</dbReference>
<dbReference type="Pfam" id="PF01418">
    <property type="entry name" value="HTH_6"/>
    <property type="match status" value="1"/>
</dbReference>
<dbReference type="SUPFAM" id="SSF53697">
    <property type="entry name" value="SIS domain"/>
    <property type="match status" value="1"/>
</dbReference>
<dbReference type="Pfam" id="PF01380">
    <property type="entry name" value="SIS"/>
    <property type="match status" value="1"/>
</dbReference>
<evidence type="ECO:0000256" key="3">
    <source>
        <dbReference type="ARBA" id="ARBA00023163"/>
    </source>
</evidence>
<dbReference type="PROSITE" id="PS51071">
    <property type="entry name" value="HTH_RPIR"/>
    <property type="match status" value="1"/>
</dbReference>
<evidence type="ECO:0000313" key="7">
    <source>
        <dbReference type="Proteomes" id="UP000593758"/>
    </source>
</evidence>
<feature type="domain" description="SIS" evidence="5">
    <location>
        <begin position="127"/>
        <end position="267"/>
    </location>
</feature>